<protein>
    <submittedName>
        <fullName evidence="3">Uncharacterized protein</fullName>
    </submittedName>
</protein>
<reference evidence="3 4" key="1">
    <citation type="submission" date="2019-01" db="EMBL/GenBank/DDBJ databases">
        <title>Draft genome sequences of three monokaryotic isolates of the white-rot basidiomycete fungus Dichomitus squalens.</title>
        <authorList>
            <consortium name="DOE Joint Genome Institute"/>
            <person name="Lopez S.C."/>
            <person name="Andreopoulos B."/>
            <person name="Pangilinan J."/>
            <person name="Lipzen A."/>
            <person name="Riley R."/>
            <person name="Ahrendt S."/>
            <person name="Ng V."/>
            <person name="Barry K."/>
            <person name="Daum C."/>
            <person name="Grigoriev I.V."/>
            <person name="Hilden K.S."/>
            <person name="Makela M.R."/>
            <person name="de Vries R.P."/>
        </authorList>
    </citation>
    <scope>NUCLEOTIDE SEQUENCE [LARGE SCALE GENOMIC DNA]</scope>
    <source>
        <strain evidence="3 4">CBS 464.89</strain>
    </source>
</reference>
<keyword evidence="2" id="KW-0472">Membrane</keyword>
<keyword evidence="4" id="KW-1185">Reference proteome</keyword>
<gene>
    <name evidence="3" type="ORF">BD310DRAFT_931378</name>
</gene>
<proteinExistence type="predicted"/>
<evidence type="ECO:0000256" key="2">
    <source>
        <dbReference type="SAM" id="Phobius"/>
    </source>
</evidence>
<evidence type="ECO:0000256" key="1">
    <source>
        <dbReference type="SAM" id="MobiDB-lite"/>
    </source>
</evidence>
<accession>A0A4Q9PQM4</accession>
<organism evidence="3 4">
    <name type="scientific">Dichomitus squalens</name>
    <dbReference type="NCBI Taxonomy" id="114155"/>
    <lineage>
        <taxon>Eukaryota</taxon>
        <taxon>Fungi</taxon>
        <taxon>Dikarya</taxon>
        <taxon>Basidiomycota</taxon>
        <taxon>Agaricomycotina</taxon>
        <taxon>Agaricomycetes</taxon>
        <taxon>Polyporales</taxon>
        <taxon>Polyporaceae</taxon>
        <taxon>Dichomitus</taxon>
    </lineage>
</organism>
<evidence type="ECO:0000313" key="4">
    <source>
        <dbReference type="Proteomes" id="UP000292082"/>
    </source>
</evidence>
<dbReference type="EMBL" id="ML145150">
    <property type="protein sequence ID" value="TBU56534.1"/>
    <property type="molecule type" value="Genomic_DNA"/>
</dbReference>
<dbReference type="Proteomes" id="UP000292082">
    <property type="component" value="Unassembled WGS sequence"/>
</dbReference>
<name>A0A4Q9PQM4_9APHY</name>
<evidence type="ECO:0000313" key="3">
    <source>
        <dbReference type="EMBL" id="TBU56534.1"/>
    </source>
</evidence>
<dbReference type="AlphaFoldDB" id="A0A4Q9PQM4"/>
<feature type="transmembrane region" description="Helical" evidence="2">
    <location>
        <begin position="32"/>
        <end position="52"/>
    </location>
</feature>
<sequence length="65" mass="7160">MTLFMTQGPSWDPGRSSRESEGRGMNIVKPPYTAQMIIVSFPSVLALTVCTARTSGAFRVRQRAL</sequence>
<feature type="region of interest" description="Disordered" evidence="1">
    <location>
        <begin position="1"/>
        <end position="26"/>
    </location>
</feature>
<keyword evidence="2" id="KW-0812">Transmembrane</keyword>
<keyword evidence="2" id="KW-1133">Transmembrane helix</keyword>